<dbReference type="EMBL" id="JAUSUG010000002">
    <property type="protein sequence ID" value="MDQ0253238.1"/>
    <property type="molecule type" value="Genomic_DNA"/>
</dbReference>
<dbReference type="Gene3D" id="1.10.3720.10">
    <property type="entry name" value="MetI-like"/>
    <property type="match status" value="1"/>
</dbReference>
<evidence type="ECO:0000256" key="7">
    <source>
        <dbReference type="RuleBase" id="RU363032"/>
    </source>
</evidence>
<feature type="transmembrane region" description="Helical" evidence="7">
    <location>
        <begin position="180"/>
        <end position="201"/>
    </location>
</feature>
<feature type="transmembrane region" description="Helical" evidence="7">
    <location>
        <begin position="222"/>
        <end position="244"/>
    </location>
</feature>
<name>A0ABT9ZRZ5_9BACI</name>
<reference evidence="9 10" key="1">
    <citation type="submission" date="2023-07" db="EMBL/GenBank/DDBJ databases">
        <title>Genomic Encyclopedia of Type Strains, Phase IV (KMG-IV): sequencing the most valuable type-strain genomes for metagenomic binning, comparative biology and taxonomic classification.</title>
        <authorList>
            <person name="Goeker M."/>
        </authorList>
    </citation>
    <scope>NUCLEOTIDE SEQUENCE [LARGE SCALE GENOMIC DNA]</scope>
    <source>
        <strain evidence="9 10">DSM 9768</strain>
    </source>
</reference>
<comment type="caution">
    <text evidence="9">The sequence shown here is derived from an EMBL/GenBank/DDBJ whole genome shotgun (WGS) entry which is preliminary data.</text>
</comment>
<dbReference type="SUPFAM" id="SSF161098">
    <property type="entry name" value="MetI-like"/>
    <property type="match status" value="1"/>
</dbReference>
<gene>
    <name evidence="9" type="ORF">J2S74_000610</name>
</gene>
<dbReference type="PANTHER" id="PTHR30193:SF37">
    <property type="entry name" value="INNER MEMBRANE ABC TRANSPORTER PERMEASE PROTEIN YCJO"/>
    <property type="match status" value="1"/>
</dbReference>
<evidence type="ECO:0000256" key="1">
    <source>
        <dbReference type="ARBA" id="ARBA00004651"/>
    </source>
</evidence>
<dbReference type="PROSITE" id="PS50928">
    <property type="entry name" value="ABC_TM1"/>
    <property type="match status" value="1"/>
</dbReference>
<evidence type="ECO:0000256" key="6">
    <source>
        <dbReference type="ARBA" id="ARBA00023136"/>
    </source>
</evidence>
<feature type="transmembrane region" description="Helical" evidence="7">
    <location>
        <begin position="33"/>
        <end position="59"/>
    </location>
</feature>
<keyword evidence="6 7" id="KW-0472">Membrane</keyword>
<feature type="transmembrane region" description="Helical" evidence="7">
    <location>
        <begin position="135"/>
        <end position="160"/>
    </location>
</feature>
<feature type="domain" description="ABC transmembrane type-1" evidence="8">
    <location>
        <begin position="90"/>
        <end position="302"/>
    </location>
</feature>
<comment type="similarity">
    <text evidence="7">Belongs to the binding-protein-dependent transport system permease family.</text>
</comment>
<sequence>MSNVPLSTENSLKNRKKFRRKYSQKASDRKSGYLFISPFFILFGIFGVFPLLFTAYISFHRWNVLGTKEWVGFRNYQLLFTDDPLFWKSIGNTFSIWFLSTIPQLIAALIIAFLLNQAFLKGKALFRLGIFMPNVTSVVAVAIVFSAMFGTQYGLINYVITLFGLEPIHWRGSYFGTHVAISVMVMWRWVGYNAIIYLAGLQSISKDLYEAATIDGANKMQQLFYITIPMLKPIIIFTVLQSTIGGMQIFAEPLLFGVGGNNQGLTVTLYLYEEAFSRFAFGYAAAIAWLLFFIIIIFSLINVLLARKIKSA</sequence>
<dbReference type="RefSeq" id="WP_307321624.1">
    <property type="nucleotide sequence ID" value="NZ_JAUSUG010000002.1"/>
</dbReference>
<comment type="subcellular location">
    <subcellularLocation>
        <location evidence="1 7">Cell membrane</location>
        <topology evidence="1 7">Multi-pass membrane protein</topology>
    </subcellularLocation>
</comment>
<accession>A0ABT9ZRZ5</accession>
<evidence type="ECO:0000256" key="3">
    <source>
        <dbReference type="ARBA" id="ARBA00022475"/>
    </source>
</evidence>
<organism evidence="9 10">
    <name type="scientific">Evansella vedderi</name>
    <dbReference type="NCBI Taxonomy" id="38282"/>
    <lineage>
        <taxon>Bacteria</taxon>
        <taxon>Bacillati</taxon>
        <taxon>Bacillota</taxon>
        <taxon>Bacilli</taxon>
        <taxon>Bacillales</taxon>
        <taxon>Bacillaceae</taxon>
        <taxon>Evansella</taxon>
    </lineage>
</organism>
<keyword evidence="2 7" id="KW-0813">Transport</keyword>
<dbReference type="InterPro" id="IPR035906">
    <property type="entry name" value="MetI-like_sf"/>
</dbReference>
<keyword evidence="5 7" id="KW-1133">Transmembrane helix</keyword>
<keyword evidence="4 7" id="KW-0812">Transmembrane</keyword>
<evidence type="ECO:0000313" key="9">
    <source>
        <dbReference type="EMBL" id="MDQ0253238.1"/>
    </source>
</evidence>
<evidence type="ECO:0000259" key="8">
    <source>
        <dbReference type="PROSITE" id="PS50928"/>
    </source>
</evidence>
<dbReference type="Proteomes" id="UP001230005">
    <property type="component" value="Unassembled WGS sequence"/>
</dbReference>
<evidence type="ECO:0000256" key="2">
    <source>
        <dbReference type="ARBA" id="ARBA00022448"/>
    </source>
</evidence>
<keyword evidence="3" id="KW-1003">Cell membrane</keyword>
<dbReference type="PANTHER" id="PTHR30193">
    <property type="entry name" value="ABC TRANSPORTER PERMEASE PROTEIN"/>
    <property type="match status" value="1"/>
</dbReference>
<evidence type="ECO:0000256" key="4">
    <source>
        <dbReference type="ARBA" id="ARBA00022692"/>
    </source>
</evidence>
<evidence type="ECO:0000313" key="10">
    <source>
        <dbReference type="Proteomes" id="UP001230005"/>
    </source>
</evidence>
<dbReference type="Pfam" id="PF00528">
    <property type="entry name" value="BPD_transp_1"/>
    <property type="match status" value="1"/>
</dbReference>
<dbReference type="InterPro" id="IPR051393">
    <property type="entry name" value="ABC_transporter_permease"/>
</dbReference>
<keyword evidence="10" id="KW-1185">Reference proteome</keyword>
<feature type="transmembrane region" description="Helical" evidence="7">
    <location>
        <begin position="94"/>
        <end position="115"/>
    </location>
</feature>
<protein>
    <submittedName>
        <fullName evidence="9">Cellobiose transport system permease protein</fullName>
    </submittedName>
</protein>
<feature type="transmembrane region" description="Helical" evidence="7">
    <location>
        <begin position="280"/>
        <end position="305"/>
    </location>
</feature>
<evidence type="ECO:0000256" key="5">
    <source>
        <dbReference type="ARBA" id="ARBA00022989"/>
    </source>
</evidence>
<dbReference type="CDD" id="cd06261">
    <property type="entry name" value="TM_PBP2"/>
    <property type="match status" value="1"/>
</dbReference>
<proteinExistence type="inferred from homology"/>
<dbReference type="InterPro" id="IPR000515">
    <property type="entry name" value="MetI-like"/>
</dbReference>